<protein>
    <submittedName>
        <fullName evidence="2">Uncharacterized protein</fullName>
    </submittedName>
</protein>
<evidence type="ECO:0000313" key="2">
    <source>
        <dbReference type="EMBL" id="MDH6283481.1"/>
    </source>
</evidence>
<feature type="region of interest" description="Disordered" evidence="1">
    <location>
        <begin position="1"/>
        <end position="78"/>
    </location>
</feature>
<keyword evidence="3" id="KW-1185">Reference proteome</keyword>
<evidence type="ECO:0000256" key="1">
    <source>
        <dbReference type="SAM" id="MobiDB-lite"/>
    </source>
</evidence>
<feature type="compositionally biased region" description="Acidic residues" evidence="1">
    <location>
        <begin position="26"/>
        <end position="38"/>
    </location>
</feature>
<feature type="compositionally biased region" description="Basic and acidic residues" evidence="1">
    <location>
        <begin position="48"/>
        <end position="62"/>
    </location>
</feature>
<reference evidence="2 3" key="1">
    <citation type="submission" date="2023-04" db="EMBL/GenBank/DDBJ databases">
        <title>Forest soil microbial communities from Buena Vista Peninsula, Colon Province, Panama.</title>
        <authorList>
            <person name="Bouskill N."/>
        </authorList>
    </citation>
    <scope>NUCLEOTIDE SEQUENCE [LARGE SCALE GENOMIC DNA]</scope>
    <source>
        <strain evidence="2 3">CFH S0262</strain>
    </source>
</reference>
<accession>A0ABT6MGN3</accession>
<comment type="caution">
    <text evidence="2">The sequence shown here is derived from an EMBL/GenBank/DDBJ whole genome shotgun (WGS) entry which is preliminary data.</text>
</comment>
<dbReference type="RefSeq" id="WP_280762752.1">
    <property type="nucleotide sequence ID" value="NZ_JARXVC010000014.1"/>
</dbReference>
<evidence type="ECO:0000313" key="3">
    <source>
        <dbReference type="Proteomes" id="UP001160334"/>
    </source>
</evidence>
<gene>
    <name evidence="2" type="ORF">M2280_004729</name>
</gene>
<dbReference type="Proteomes" id="UP001160334">
    <property type="component" value="Unassembled WGS sequence"/>
</dbReference>
<sequence length="115" mass="12290">MGIEDGSGETLNVSESLDSDEVRNDDGDDVVDAPDEWSEADRFGTTLREAEQGESLDQRLAEEEPDIPPFGGDREYAEDDDELQGAEIVDGVIVEDIGLHRGQVDGDAAGGGPLQ</sequence>
<name>A0ABT6MGN3_9NOCA</name>
<organism evidence="2 3">
    <name type="scientific">Prescottella agglutinans</name>
    <dbReference type="NCBI Taxonomy" id="1644129"/>
    <lineage>
        <taxon>Bacteria</taxon>
        <taxon>Bacillati</taxon>
        <taxon>Actinomycetota</taxon>
        <taxon>Actinomycetes</taxon>
        <taxon>Mycobacteriales</taxon>
        <taxon>Nocardiaceae</taxon>
        <taxon>Prescottella</taxon>
    </lineage>
</organism>
<proteinExistence type="predicted"/>
<dbReference type="EMBL" id="JARXVC010000014">
    <property type="protein sequence ID" value="MDH6283481.1"/>
    <property type="molecule type" value="Genomic_DNA"/>
</dbReference>